<dbReference type="Proteomes" id="UP000016660">
    <property type="component" value="Unassembled WGS sequence"/>
</dbReference>
<feature type="region of interest" description="Disordered" evidence="1">
    <location>
        <begin position="15"/>
        <end position="39"/>
    </location>
</feature>
<accession>A0ABP2Y796</accession>
<feature type="compositionally biased region" description="Basic and acidic residues" evidence="1">
    <location>
        <begin position="19"/>
        <end position="32"/>
    </location>
</feature>
<evidence type="ECO:0000313" key="2">
    <source>
        <dbReference type="EMBL" id="ERJ76896.1"/>
    </source>
</evidence>
<gene>
    <name evidence="2" type="ORF">HMPREF0653_01333</name>
</gene>
<organism evidence="2 3">
    <name type="scientific">Prevotella disiens JCM 6334 = ATCC 29426</name>
    <dbReference type="NCBI Taxonomy" id="1235811"/>
    <lineage>
        <taxon>Bacteria</taxon>
        <taxon>Pseudomonadati</taxon>
        <taxon>Bacteroidota</taxon>
        <taxon>Bacteroidia</taxon>
        <taxon>Bacteroidales</taxon>
        <taxon>Prevotellaceae</taxon>
        <taxon>Prevotella</taxon>
    </lineage>
</organism>
<evidence type="ECO:0000256" key="1">
    <source>
        <dbReference type="SAM" id="MobiDB-lite"/>
    </source>
</evidence>
<sequence length="39" mass="4284">MAIFSKLTDSQEVSIINPSKRENKGKATKKPDAMTSLAF</sequence>
<keyword evidence="3" id="KW-1185">Reference proteome</keyword>
<dbReference type="EMBL" id="AWUY01000106">
    <property type="protein sequence ID" value="ERJ76896.1"/>
    <property type="molecule type" value="Genomic_DNA"/>
</dbReference>
<comment type="caution">
    <text evidence="2">The sequence shown here is derived from an EMBL/GenBank/DDBJ whole genome shotgun (WGS) entry which is preliminary data.</text>
</comment>
<name>A0ABP2Y796_9BACT</name>
<protein>
    <submittedName>
        <fullName evidence="2">Uncharacterized protein</fullName>
    </submittedName>
</protein>
<reference evidence="2 3" key="1">
    <citation type="submission" date="2013-06" db="EMBL/GenBank/DDBJ databases">
        <authorList>
            <person name="Weinstock G."/>
            <person name="Sodergren E."/>
            <person name="Lobos E.A."/>
            <person name="Fulton L."/>
            <person name="Fulton R."/>
            <person name="Courtney L."/>
            <person name="Fronick C."/>
            <person name="O'Laughlin M."/>
            <person name="Godfrey J."/>
            <person name="Wilson R.M."/>
            <person name="Miner T."/>
            <person name="Farmer C."/>
            <person name="Delehaunty K."/>
            <person name="Cordes M."/>
            <person name="Minx P."/>
            <person name="Tomlinson C."/>
            <person name="Chen J."/>
            <person name="Wollam A."/>
            <person name="Pepin K.H."/>
            <person name="Bhonagiri V."/>
            <person name="Zhang X."/>
            <person name="Warren W."/>
            <person name="Mitreva M."/>
            <person name="Mardis E.R."/>
            <person name="Wilson R.K."/>
        </authorList>
    </citation>
    <scope>NUCLEOTIDE SEQUENCE [LARGE SCALE GENOMIC DNA]</scope>
    <source>
        <strain evidence="2 3">ATCC 29426</strain>
    </source>
</reference>
<evidence type="ECO:0000313" key="3">
    <source>
        <dbReference type="Proteomes" id="UP000016660"/>
    </source>
</evidence>
<proteinExistence type="predicted"/>